<feature type="domain" description="RING-type" evidence="9">
    <location>
        <begin position="405"/>
        <end position="443"/>
    </location>
</feature>
<dbReference type="SMART" id="SM00184">
    <property type="entry name" value="RING"/>
    <property type="match status" value="1"/>
</dbReference>
<evidence type="ECO:0000313" key="11">
    <source>
        <dbReference type="Proteomes" id="UP000031512"/>
    </source>
</evidence>
<dbReference type="SUPFAM" id="SSF57850">
    <property type="entry name" value="RING/U-box"/>
    <property type="match status" value="1"/>
</dbReference>
<dbReference type="Gene3D" id="3.30.40.10">
    <property type="entry name" value="Zinc/RING finger domain, C3HC4 (zinc finger)"/>
    <property type="match status" value="1"/>
</dbReference>
<dbReference type="GeneID" id="15804365"/>
<dbReference type="SMART" id="SM00240">
    <property type="entry name" value="FHA"/>
    <property type="match status" value="2"/>
</dbReference>
<evidence type="ECO:0000256" key="5">
    <source>
        <dbReference type="ARBA" id="ARBA00022833"/>
    </source>
</evidence>
<dbReference type="PROSITE" id="PS00518">
    <property type="entry name" value="ZF_RING_1"/>
    <property type="match status" value="1"/>
</dbReference>
<feature type="region of interest" description="Disordered" evidence="7">
    <location>
        <begin position="1"/>
        <end position="25"/>
    </location>
</feature>
<dbReference type="Gene3D" id="2.60.200.20">
    <property type="match status" value="2"/>
</dbReference>
<dbReference type="InterPro" id="IPR000253">
    <property type="entry name" value="FHA_dom"/>
</dbReference>
<dbReference type="InterPro" id="IPR001841">
    <property type="entry name" value="Znf_RING"/>
</dbReference>
<accession>L1LBU4</accession>
<dbReference type="InterPro" id="IPR008984">
    <property type="entry name" value="SMAD_FHA_dom_sf"/>
</dbReference>
<dbReference type="SUPFAM" id="SSF49879">
    <property type="entry name" value="SMAD/FHA domain"/>
    <property type="match status" value="2"/>
</dbReference>
<reference evidence="10 11" key="1">
    <citation type="journal article" date="2012" name="BMC Genomics">
        <title>Comparative genomic analysis and phylogenetic position of Theileria equi.</title>
        <authorList>
            <person name="Kappmeyer L.S."/>
            <person name="Thiagarajan M."/>
            <person name="Herndon D.R."/>
            <person name="Ramsay J.D."/>
            <person name="Caler E."/>
            <person name="Djikeng A."/>
            <person name="Gillespie J.J."/>
            <person name="Lau A.O."/>
            <person name="Roalson E.H."/>
            <person name="Silva J.C."/>
            <person name="Silva M.G."/>
            <person name="Suarez C.E."/>
            <person name="Ueti M.W."/>
            <person name="Nene V.M."/>
            <person name="Mealey R.H."/>
            <person name="Knowles D.P."/>
            <person name="Brayton K.A."/>
        </authorList>
    </citation>
    <scope>NUCLEOTIDE SEQUENCE [LARGE SCALE GENOMIC DNA]</scope>
    <source>
        <strain evidence="10 11">WA</strain>
    </source>
</reference>
<dbReference type="Proteomes" id="UP000031512">
    <property type="component" value="Unassembled WGS sequence"/>
</dbReference>
<evidence type="ECO:0000259" key="8">
    <source>
        <dbReference type="PROSITE" id="PS50006"/>
    </source>
</evidence>
<feature type="domain" description="FHA" evidence="8">
    <location>
        <begin position="755"/>
        <end position="815"/>
    </location>
</feature>
<dbReference type="Pfam" id="PF13445">
    <property type="entry name" value="zf-RING_UBOX"/>
    <property type="match status" value="1"/>
</dbReference>
<evidence type="ECO:0000256" key="4">
    <source>
        <dbReference type="ARBA" id="ARBA00022771"/>
    </source>
</evidence>
<dbReference type="STRING" id="1537102.L1LBU4"/>
<dbReference type="InterPro" id="IPR017907">
    <property type="entry name" value="Znf_RING_CS"/>
</dbReference>
<dbReference type="InterPro" id="IPR013083">
    <property type="entry name" value="Znf_RING/FYVE/PHD"/>
</dbReference>
<dbReference type="PROSITE" id="PS50089">
    <property type="entry name" value="ZF_RING_2"/>
    <property type="match status" value="1"/>
</dbReference>
<keyword evidence="11" id="KW-1185">Reference proteome</keyword>
<proteinExistence type="inferred from homology"/>
<dbReference type="EMBL" id="ACOU01000004">
    <property type="protein sequence ID" value="EKX72730.1"/>
    <property type="molecule type" value="Genomic_DNA"/>
</dbReference>
<feature type="compositionally biased region" description="Polar residues" evidence="7">
    <location>
        <begin position="1"/>
        <end position="12"/>
    </location>
</feature>
<dbReference type="AlphaFoldDB" id="L1LBU4"/>
<dbReference type="GO" id="GO:0008270">
    <property type="term" value="F:zinc ion binding"/>
    <property type="evidence" value="ECO:0007669"/>
    <property type="project" value="UniProtKB-KW"/>
</dbReference>
<dbReference type="PROSITE" id="PS50006">
    <property type="entry name" value="FHA_DOMAIN"/>
    <property type="match status" value="1"/>
</dbReference>
<dbReference type="Pfam" id="PF00498">
    <property type="entry name" value="FHA"/>
    <property type="match status" value="2"/>
</dbReference>
<evidence type="ECO:0000256" key="3">
    <source>
        <dbReference type="ARBA" id="ARBA00022723"/>
    </source>
</evidence>
<comment type="caution">
    <text evidence="10">The sequence shown here is derived from an EMBL/GenBank/DDBJ whole genome shotgun (WGS) entry which is preliminary data.</text>
</comment>
<dbReference type="PANTHER" id="PTHR23327">
    <property type="entry name" value="RING FINGER PROTEIN 127"/>
    <property type="match status" value="1"/>
</dbReference>
<keyword evidence="5" id="KW-0862">Zinc</keyword>
<dbReference type="OrthoDB" id="6105938at2759"/>
<evidence type="ECO:0000259" key="9">
    <source>
        <dbReference type="PROSITE" id="PS50089"/>
    </source>
</evidence>
<evidence type="ECO:0000313" key="10">
    <source>
        <dbReference type="EMBL" id="EKX72730.1"/>
    </source>
</evidence>
<dbReference type="VEuPathDB" id="PiroplasmaDB:BEWA_012890"/>
<dbReference type="eggNOG" id="KOG2177">
    <property type="taxonomic scope" value="Eukaryota"/>
</dbReference>
<keyword evidence="4 6" id="KW-0863">Zinc-finger</keyword>
<dbReference type="KEGG" id="beq:BEWA_012890"/>
<sequence>MEHTLPQSQGDNSIEPPVDDVSITKDVVSGKEVTFEKVRKRPKRRSFEKGLKRPAINLLDTSLSSRFQTCSLETTRENSVVEQVVTENRIDATAANTLGYILESATSGEMEQGEPNMEERLLVSDLVSEEELSPQTCSRAQESQSEPLQNLHNYILDDQNGSNQRESERAGYQDLNGFMESVHDECMSNLQPSSRAGQDQSASRSPRDHVEPINVITIIDGDMEEEYDNVDEYGVEAEYARSENPYNDMEYSHLEMAECYSVSNALEELQADLTNQINNGDEYMNHCHSGGYMHSRNNYPGYQGPLHSSAPEQYERMISSDGNGLEMEDFDDASVPTTQPIVSRGSIQNAVATPLVQRNLSCGASMDGLSNRSSSVNLALDSGDLKRQIFMDEQLMNNILKDLICPICLEYFYFPVTVACGHTFCRYCIGHSKLAGKMCPLCRQSIGRTLNINTILSNLVKSLKLRKRPAPIPKGPELSYVAEKLWWDEHCLKPYVSVPLFLRIMFGEMVQAPVFFDDLCSCLIDYFSTNNKWSRAKWVFTIEDCKIVRQLVGFDPSDTEGSKVRLHNWVEDYLMANPHLCFRSDTAFPVTLKVYHDVNHKIEGTIFSAMDIPNKLPWDAGRHAKSLLHLPHSSVSLSHLIFAQCPDGRFGILDCGSTIGTMIKLQGVHALQTGDRVHIGDKHEVDVTIVNDSIGTPFRDFRWSPKNGAVFDFSEYSTAPPEDREDLEELESHLKLRIFADSQVERDVWICPKGVILGRGPVTQSAYRKLSITTQNGYISREHCLIYYDGSQPSGKRWLLRDMSTLGTFLKLKPFQDPHPVSPGFVFKVGQCKVEVCHAHEMARRVPSSATLILSHLLQSHISDAPARDDQIIGDDES</sequence>
<evidence type="ECO:0000256" key="2">
    <source>
        <dbReference type="ARBA" id="ARBA00017908"/>
    </source>
</evidence>
<gene>
    <name evidence="10" type="ORF">BEWA_012890</name>
</gene>
<organism evidence="10 11">
    <name type="scientific">Theileria equi strain WA</name>
    <dbReference type="NCBI Taxonomy" id="1537102"/>
    <lineage>
        <taxon>Eukaryota</taxon>
        <taxon>Sar</taxon>
        <taxon>Alveolata</taxon>
        <taxon>Apicomplexa</taxon>
        <taxon>Aconoidasida</taxon>
        <taxon>Piroplasmida</taxon>
        <taxon>Theileriidae</taxon>
        <taxon>Theileria</taxon>
    </lineage>
</organism>
<dbReference type="InterPro" id="IPR027370">
    <property type="entry name" value="Znf-RING_euk"/>
</dbReference>
<feature type="region of interest" description="Disordered" evidence="7">
    <location>
        <begin position="189"/>
        <end position="209"/>
    </location>
</feature>
<evidence type="ECO:0000256" key="6">
    <source>
        <dbReference type="PROSITE-ProRule" id="PRU00175"/>
    </source>
</evidence>
<feature type="compositionally biased region" description="Polar residues" evidence="7">
    <location>
        <begin position="189"/>
        <end position="204"/>
    </location>
</feature>
<dbReference type="RefSeq" id="XP_004832182.1">
    <property type="nucleotide sequence ID" value="XM_004832125.1"/>
</dbReference>
<keyword evidence="3" id="KW-0479">Metal-binding</keyword>
<dbReference type="CDD" id="cd00060">
    <property type="entry name" value="FHA"/>
    <property type="match status" value="2"/>
</dbReference>
<evidence type="ECO:0000256" key="1">
    <source>
        <dbReference type="ARBA" id="ARBA00005797"/>
    </source>
</evidence>
<comment type="similarity">
    <text evidence="1">Belongs to the CHFR family.</text>
</comment>
<name>L1LBU4_THEEQ</name>
<evidence type="ECO:0000256" key="7">
    <source>
        <dbReference type="SAM" id="MobiDB-lite"/>
    </source>
</evidence>
<protein>
    <recommendedName>
        <fullName evidence="2">E3 ubiquitin-protein ligase CHFR</fullName>
    </recommendedName>
</protein>